<evidence type="ECO:0000259" key="8">
    <source>
        <dbReference type="PROSITE" id="PS50968"/>
    </source>
</evidence>
<evidence type="ECO:0000256" key="5">
    <source>
        <dbReference type="ARBA" id="ARBA00023315"/>
    </source>
</evidence>
<dbReference type="Pfam" id="PF02817">
    <property type="entry name" value="E3_binding"/>
    <property type="match status" value="1"/>
</dbReference>
<feature type="compositionally biased region" description="Acidic residues" evidence="7">
    <location>
        <begin position="93"/>
        <end position="103"/>
    </location>
</feature>
<evidence type="ECO:0000256" key="6">
    <source>
        <dbReference type="RuleBase" id="RU003423"/>
    </source>
</evidence>
<dbReference type="AlphaFoldDB" id="A0A3D4S5B3"/>
<dbReference type="Gene3D" id="2.40.50.100">
    <property type="match status" value="1"/>
</dbReference>
<dbReference type="EMBL" id="DQHO01000027">
    <property type="protein sequence ID" value="HCS93920.1"/>
    <property type="molecule type" value="Genomic_DNA"/>
</dbReference>
<keyword evidence="4 6" id="KW-0450">Lipoyl</keyword>
<sequence>MAKAILMPKLGLTMTEGTIDTWEVKVGDSVKKGDAVCSISSEKLTADVEAPEDGVILEIVAEEGADVLCKEPIAYVGAEGETVDSGKGGATEDVPEPSEEPVEEQPVAVESPAATGAAPVRSESAAPARREGERIFITPLARKLAAEKGIDYAEINGTGGNGRITRRDVLSYVPAAKPVQSVPTGVEVGAGLKGMRKMIAARMISSLQNTAQVTIHQKADITKLMAFRKETKAKAGYPLTDGQLSITTLLTRAVVLALKETPEINSWYQNGTLEHVEDINIGIAVAVDDGLVVPVVKHADQLTLTGLGQSINSVISDTRAGTLAGDLYSGSTFTISNLGHTGVEYFTPIINTPEIGILGVGSLTKELAFNEAHEVVELQKLPLSLTFDHQIVDGSPAADFLKLIIENLQNPYKLVL</sequence>
<dbReference type="InterPro" id="IPR001078">
    <property type="entry name" value="2-oxoacid_DH_actylTfrase"/>
</dbReference>
<dbReference type="InterPro" id="IPR000089">
    <property type="entry name" value="Biotin_lipoyl"/>
</dbReference>
<evidence type="ECO:0000256" key="7">
    <source>
        <dbReference type="SAM" id="MobiDB-lite"/>
    </source>
</evidence>
<dbReference type="InterPro" id="IPR023213">
    <property type="entry name" value="CAT-like_dom_sf"/>
</dbReference>
<protein>
    <recommendedName>
        <fullName evidence="6">Dihydrolipoamide acetyltransferase component of pyruvate dehydrogenase complex</fullName>
        <ecNumber evidence="6">2.3.1.-</ecNumber>
    </recommendedName>
</protein>
<dbReference type="PANTHER" id="PTHR43178">
    <property type="entry name" value="DIHYDROLIPOAMIDE ACETYLTRANSFERASE COMPONENT OF PYRUVATE DEHYDROGENASE COMPLEX"/>
    <property type="match status" value="1"/>
</dbReference>
<feature type="domain" description="Lipoyl-binding" evidence="8">
    <location>
        <begin position="2"/>
        <end position="77"/>
    </location>
</feature>
<keyword evidence="5 6" id="KW-0012">Acyltransferase</keyword>
<dbReference type="InterPro" id="IPR011053">
    <property type="entry name" value="Single_hybrid_motif"/>
</dbReference>
<dbReference type="EC" id="2.3.1.-" evidence="6"/>
<evidence type="ECO:0000256" key="3">
    <source>
        <dbReference type="ARBA" id="ARBA00022679"/>
    </source>
</evidence>
<accession>A0A3D4S5B3</accession>
<dbReference type="SUPFAM" id="SSF47005">
    <property type="entry name" value="Peripheral subunit-binding domain of 2-oxo acid dehydrogenase complex"/>
    <property type="match status" value="1"/>
</dbReference>
<evidence type="ECO:0000256" key="2">
    <source>
        <dbReference type="ARBA" id="ARBA00007317"/>
    </source>
</evidence>
<feature type="compositionally biased region" description="Low complexity" evidence="7">
    <location>
        <begin position="104"/>
        <end position="114"/>
    </location>
</feature>
<proteinExistence type="inferred from homology"/>
<dbReference type="Pfam" id="PF00364">
    <property type="entry name" value="Biotin_lipoyl"/>
    <property type="match status" value="1"/>
</dbReference>
<dbReference type="STRING" id="1121105.GCA_000421665_00411"/>
<evidence type="ECO:0000313" key="11">
    <source>
        <dbReference type="Proteomes" id="UP000262195"/>
    </source>
</evidence>
<evidence type="ECO:0000256" key="4">
    <source>
        <dbReference type="ARBA" id="ARBA00022823"/>
    </source>
</evidence>
<dbReference type="InterPro" id="IPR004167">
    <property type="entry name" value="PSBD"/>
</dbReference>
<feature type="domain" description="Peripheral subunit-binding (PSBD)" evidence="9">
    <location>
        <begin position="136"/>
        <end position="173"/>
    </location>
</feature>
<dbReference type="PROSITE" id="PS51826">
    <property type="entry name" value="PSBD"/>
    <property type="match status" value="1"/>
</dbReference>
<dbReference type="Proteomes" id="UP000262195">
    <property type="component" value="Unassembled WGS sequence"/>
</dbReference>
<dbReference type="SUPFAM" id="SSF52777">
    <property type="entry name" value="CoA-dependent acyltransferases"/>
    <property type="match status" value="1"/>
</dbReference>
<dbReference type="GO" id="GO:0005737">
    <property type="term" value="C:cytoplasm"/>
    <property type="evidence" value="ECO:0007669"/>
    <property type="project" value="TreeGrafter"/>
</dbReference>
<comment type="cofactor">
    <cofactor evidence="1 6">
        <name>(R)-lipoate</name>
        <dbReference type="ChEBI" id="CHEBI:83088"/>
    </cofactor>
</comment>
<feature type="region of interest" description="Disordered" evidence="7">
    <location>
        <begin position="80"/>
        <end position="129"/>
    </location>
</feature>
<dbReference type="InterPro" id="IPR036625">
    <property type="entry name" value="E3-bd_dom_sf"/>
</dbReference>
<dbReference type="CDD" id="cd06849">
    <property type="entry name" value="lipoyl_domain"/>
    <property type="match status" value="1"/>
</dbReference>
<evidence type="ECO:0000256" key="1">
    <source>
        <dbReference type="ARBA" id="ARBA00001938"/>
    </source>
</evidence>
<reference evidence="10 11" key="1">
    <citation type="journal article" date="2018" name="Nat. Biotechnol.">
        <title>A standardized bacterial taxonomy based on genome phylogeny substantially revises the tree of life.</title>
        <authorList>
            <person name="Parks D.H."/>
            <person name="Chuvochina M."/>
            <person name="Waite D.W."/>
            <person name="Rinke C."/>
            <person name="Skarshewski A."/>
            <person name="Chaumeil P.A."/>
            <person name="Hugenholtz P."/>
        </authorList>
    </citation>
    <scope>NUCLEOTIDE SEQUENCE [LARGE SCALE GENOMIC DNA]</scope>
    <source>
        <strain evidence="10">UBA11306</strain>
    </source>
</reference>
<comment type="similarity">
    <text evidence="2 6">Belongs to the 2-oxoacid dehydrogenase family.</text>
</comment>
<dbReference type="PROSITE" id="PS50968">
    <property type="entry name" value="BIOTINYL_LIPOYL"/>
    <property type="match status" value="1"/>
</dbReference>
<dbReference type="Gene3D" id="4.10.320.10">
    <property type="entry name" value="E3-binding domain"/>
    <property type="match status" value="1"/>
</dbReference>
<dbReference type="Gene3D" id="3.30.559.10">
    <property type="entry name" value="Chloramphenicol acetyltransferase-like domain"/>
    <property type="match status" value="1"/>
</dbReference>
<dbReference type="GO" id="GO:0016407">
    <property type="term" value="F:acetyltransferase activity"/>
    <property type="evidence" value="ECO:0007669"/>
    <property type="project" value="TreeGrafter"/>
</dbReference>
<dbReference type="Pfam" id="PF00198">
    <property type="entry name" value="2-oxoacid_dh"/>
    <property type="match status" value="1"/>
</dbReference>
<dbReference type="SUPFAM" id="SSF51230">
    <property type="entry name" value="Single hybrid motif"/>
    <property type="match status" value="1"/>
</dbReference>
<name>A0A3D4S5B3_9ENTE</name>
<dbReference type="PANTHER" id="PTHR43178:SF5">
    <property type="entry name" value="LIPOAMIDE ACYLTRANSFERASE COMPONENT OF BRANCHED-CHAIN ALPHA-KETO ACID DEHYDROGENASE COMPLEX, MITOCHONDRIAL"/>
    <property type="match status" value="1"/>
</dbReference>
<keyword evidence="3 6" id="KW-0808">Transferase</keyword>
<organism evidence="10 11">
    <name type="scientific">Bavariicoccus seileri</name>
    <dbReference type="NCBI Taxonomy" id="549685"/>
    <lineage>
        <taxon>Bacteria</taxon>
        <taxon>Bacillati</taxon>
        <taxon>Bacillota</taxon>
        <taxon>Bacilli</taxon>
        <taxon>Lactobacillales</taxon>
        <taxon>Enterococcaceae</taxon>
        <taxon>Bavariicoccus</taxon>
    </lineage>
</organism>
<dbReference type="GO" id="GO:0031405">
    <property type="term" value="F:lipoic acid binding"/>
    <property type="evidence" value="ECO:0007669"/>
    <property type="project" value="TreeGrafter"/>
</dbReference>
<dbReference type="InterPro" id="IPR050743">
    <property type="entry name" value="2-oxoacid_DH_E2_comp"/>
</dbReference>
<evidence type="ECO:0000313" key="10">
    <source>
        <dbReference type="EMBL" id="HCS93920.1"/>
    </source>
</evidence>
<comment type="caution">
    <text evidence="10">The sequence shown here is derived from an EMBL/GenBank/DDBJ whole genome shotgun (WGS) entry which is preliminary data.</text>
</comment>
<evidence type="ECO:0000259" key="9">
    <source>
        <dbReference type="PROSITE" id="PS51826"/>
    </source>
</evidence>
<gene>
    <name evidence="10" type="ORF">DIW15_04340</name>
</gene>